<accession>I4EX03</accession>
<organism evidence="2 3">
    <name type="scientific">Modestobacter italicus (strain DSM 44449 / CECT 9708 / BC 501)</name>
    <dbReference type="NCBI Taxonomy" id="2732864"/>
    <lineage>
        <taxon>Bacteria</taxon>
        <taxon>Bacillati</taxon>
        <taxon>Actinomycetota</taxon>
        <taxon>Actinomycetes</taxon>
        <taxon>Geodermatophilales</taxon>
        <taxon>Geodermatophilaceae</taxon>
        <taxon>Modestobacter</taxon>
    </lineage>
</organism>
<reference evidence="2 3" key="1">
    <citation type="journal article" date="2012" name="J. Bacteriol.">
        <title>Genome Sequence of Radiation-Resistant Modestobacter marinus Strain BC501, a Representative Actinobacterium That Thrives on Calcareous Stone Surfaces.</title>
        <authorList>
            <person name="Normand P."/>
            <person name="Gury J."/>
            <person name="Pujic P."/>
            <person name="Chouaia B."/>
            <person name="Crotti E."/>
            <person name="Brusetti L."/>
            <person name="Daffonchio D."/>
            <person name="Vacherie B."/>
            <person name="Barbe V."/>
            <person name="Medigue C."/>
            <person name="Calteau A."/>
            <person name="Ghodhbane-Gtari F."/>
            <person name="Essoussi I."/>
            <person name="Nouioui I."/>
            <person name="Abbassi-Ghozzi I."/>
            <person name="Gtari M."/>
        </authorList>
    </citation>
    <scope>NUCLEOTIDE SEQUENCE [LARGE SCALE GENOMIC DNA]</scope>
    <source>
        <strain evidence="3">BC 501</strain>
    </source>
</reference>
<evidence type="ECO:0000259" key="1">
    <source>
        <dbReference type="SMART" id="SM01043"/>
    </source>
</evidence>
<dbReference type="SUPFAM" id="SSF48452">
    <property type="entry name" value="TPR-like"/>
    <property type="match status" value="1"/>
</dbReference>
<dbReference type="InterPro" id="IPR011990">
    <property type="entry name" value="TPR-like_helical_dom_sf"/>
</dbReference>
<dbReference type="AlphaFoldDB" id="I4EX03"/>
<dbReference type="KEGG" id="mmar:MODMU_2487"/>
<dbReference type="InterPro" id="IPR051677">
    <property type="entry name" value="AfsR-DnrI-RedD_regulator"/>
</dbReference>
<dbReference type="PANTHER" id="PTHR35807">
    <property type="entry name" value="TRANSCRIPTIONAL REGULATOR REDD-RELATED"/>
    <property type="match status" value="1"/>
</dbReference>
<proteinExistence type="predicted"/>
<gene>
    <name evidence="2" type="ordered locus">MODMU_2487</name>
</gene>
<dbReference type="EMBL" id="FO203431">
    <property type="protein sequence ID" value="CCH87916.1"/>
    <property type="molecule type" value="Genomic_DNA"/>
</dbReference>
<evidence type="ECO:0000313" key="2">
    <source>
        <dbReference type="EMBL" id="CCH87916.1"/>
    </source>
</evidence>
<dbReference type="OMA" id="FYVYRDL"/>
<dbReference type="eggNOG" id="COG3629">
    <property type="taxonomic scope" value="Bacteria"/>
</dbReference>
<dbReference type="SMART" id="SM01043">
    <property type="entry name" value="BTAD"/>
    <property type="match status" value="1"/>
</dbReference>
<dbReference type="Proteomes" id="UP000006461">
    <property type="component" value="Chromosome"/>
</dbReference>
<dbReference type="HOGENOM" id="CLU_004665_3_0_11"/>
<dbReference type="InterPro" id="IPR005158">
    <property type="entry name" value="BTAD"/>
</dbReference>
<evidence type="ECO:0000313" key="3">
    <source>
        <dbReference type="Proteomes" id="UP000006461"/>
    </source>
</evidence>
<dbReference type="STRING" id="477641.MODMU_2487"/>
<keyword evidence="3" id="KW-1185">Reference proteome</keyword>
<dbReference type="Gene3D" id="1.25.40.10">
    <property type="entry name" value="Tetratricopeptide repeat domain"/>
    <property type="match status" value="1"/>
</dbReference>
<name>I4EX03_MODI5</name>
<sequence>MDAAPPTQVTLLDGFRLDVQGVDRCSTGGLPPGVQRLVAHLCLSGRAGRTATAGRLWPDVSECRAHGSLRSALWRLHKAAPGVIEVCGEVLRLSQDVRVDVRELSAWARRAIAPPGDDAEIAVPAAALGGDLLPGWYDDWVLVERERLHQLRLHALEATAARLAVHGRHWEALQAAYAAVRAEPLRESAHRTIVRVHLAEGNLAEAARAYELFRSLVESELGVLPTPRMTRLVQGIPPRCCSSAVAAVPTGAVPWGSTVSAVRVP</sequence>
<dbReference type="OrthoDB" id="5509004at2"/>
<protein>
    <submittedName>
        <fullName evidence="2">DNA-binding transcriptional activator of the SARP family</fullName>
    </submittedName>
</protein>
<dbReference type="PATRIC" id="fig|477641.3.peg.2364"/>
<feature type="domain" description="Bacterial transcriptional activator" evidence="1">
    <location>
        <begin position="99"/>
        <end position="237"/>
    </location>
</feature>
<dbReference type="Pfam" id="PF03704">
    <property type="entry name" value="BTAD"/>
    <property type="match status" value="1"/>
</dbReference>
<keyword evidence="2" id="KW-0238">DNA-binding</keyword>
<dbReference type="GO" id="GO:0003677">
    <property type="term" value="F:DNA binding"/>
    <property type="evidence" value="ECO:0007669"/>
    <property type="project" value="UniProtKB-KW"/>
</dbReference>